<evidence type="ECO:0000313" key="3">
    <source>
        <dbReference type="EMBL" id="PRP80014.1"/>
    </source>
</evidence>
<feature type="domain" description="Mutator-like transposase" evidence="2">
    <location>
        <begin position="2"/>
        <end position="111"/>
    </location>
</feature>
<dbReference type="EMBL" id="MDYQ01000164">
    <property type="protein sequence ID" value="PRP80014.1"/>
    <property type="molecule type" value="Genomic_DNA"/>
</dbReference>
<dbReference type="OrthoDB" id="7695829at2759"/>
<feature type="region of interest" description="Disordered" evidence="1">
    <location>
        <begin position="287"/>
        <end position="306"/>
    </location>
</feature>
<dbReference type="InterPro" id="IPR049012">
    <property type="entry name" value="Mutator_transp_dom"/>
</dbReference>
<comment type="caution">
    <text evidence="3">The sequence shown here is derived from an EMBL/GenBank/DDBJ whole genome shotgun (WGS) entry which is preliminary data.</text>
</comment>
<evidence type="ECO:0000256" key="1">
    <source>
        <dbReference type="SAM" id="MobiDB-lite"/>
    </source>
</evidence>
<protein>
    <recommendedName>
        <fullName evidence="2">Mutator-like transposase domain-containing protein</fullName>
    </recommendedName>
</protein>
<dbReference type="AlphaFoldDB" id="A0A2P6N7T5"/>
<evidence type="ECO:0000313" key="4">
    <source>
        <dbReference type="Proteomes" id="UP000241769"/>
    </source>
</evidence>
<keyword evidence="4" id="KW-1185">Reference proteome</keyword>
<name>A0A2P6N7T5_9EUKA</name>
<feature type="compositionally biased region" description="Basic and acidic residues" evidence="1">
    <location>
        <begin position="228"/>
        <end position="246"/>
    </location>
</feature>
<organism evidence="3 4">
    <name type="scientific">Planoprotostelium fungivorum</name>
    <dbReference type="NCBI Taxonomy" id="1890364"/>
    <lineage>
        <taxon>Eukaryota</taxon>
        <taxon>Amoebozoa</taxon>
        <taxon>Evosea</taxon>
        <taxon>Variosea</taxon>
        <taxon>Cavosteliida</taxon>
        <taxon>Cavosteliaceae</taxon>
        <taxon>Planoprotostelium</taxon>
    </lineage>
</organism>
<dbReference type="Pfam" id="PF20700">
    <property type="entry name" value="Mutator"/>
    <property type="match status" value="1"/>
</dbReference>
<sequence>MIISTLIGDEDSSVQKRIWDLKDIIGEVEKRSDFTHIKRNFGNQLYNIVTSFKAVKMERGTKFTADKVKRLQTAFRMAVKSNAGDWESLQKNLRTIVPHYYGEHTQCGDWCKGNRSHKKPFLTHLGLRDKLSDTLEAFACDVNAKKIADMSSSQRNEMFNSILRTYSPKDTNKARSTAYTFAVDFTIIHVNDGIAFAYRTIAERCQIPLSPKFVAKLADAAKYHSDYKIQDSQKRRRAELKGEKTKSKASKKRKSDDHDYSTGMGIIERLKESQLAKRRPIRIVLPHTPRRNLTKRRSEFLGNLPP</sequence>
<feature type="region of interest" description="Disordered" evidence="1">
    <location>
        <begin position="228"/>
        <end position="263"/>
    </location>
</feature>
<evidence type="ECO:0000259" key="2">
    <source>
        <dbReference type="Pfam" id="PF20700"/>
    </source>
</evidence>
<accession>A0A2P6N7T5</accession>
<gene>
    <name evidence="3" type="ORF">PROFUN_12301</name>
</gene>
<dbReference type="InParanoid" id="A0A2P6N7T5"/>
<reference evidence="3 4" key="1">
    <citation type="journal article" date="2018" name="Genome Biol. Evol.">
        <title>Multiple Roots of Fruiting Body Formation in Amoebozoa.</title>
        <authorList>
            <person name="Hillmann F."/>
            <person name="Forbes G."/>
            <person name="Novohradska S."/>
            <person name="Ferling I."/>
            <person name="Riege K."/>
            <person name="Groth M."/>
            <person name="Westermann M."/>
            <person name="Marz M."/>
            <person name="Spaller T."/>
            <person name="Winckler T."/>
            <person name="Schaap P."/>
            <person name="Glockner G."/>
        </authorList>
    </citation>
    <scope>NUCLEOTIDE SEQUENCE [LARGE SCALE GENOMIC DNA]</scope>
    <source>
        <strain evidence="3 4">Jena</strain>
    </source>
</reference>
<proteinExistence type="predicted"/>
<dbReference type="Proteomes" id="UP000241769">
    <property type="component" value="Unassembled WGS sequence"/>
</dbReference>